<dbReference type="PANTHER" id="PTHR15622">
    <property type="entry name" value="WD40 REPEAT PROTEIN"/>
    <property type="match status" value="1"/>
</dbReference>
<keyword evidence="1" id="KW-0833">Ubl conjugation pathway</keyword>
<dbReference type="InterPro" id="IPR011659">
    <property type="entry name" value="WD40"/>
</dbReference>
<accession>X6MAM0</accession>
<gene>
    <name evidence="3" type="ORF">RFI_26665</name>
</gene>
<dbReference type="AlphaFoldDB" id="X6MAM0"/>
<dbReference type="Pfam" id="PF07676">
    <property type="entry name" value="PD40"/>
    <property type="match status" value="1"/>
</dbReference>
<dbReference type="InterPro" id="IPR015943">
    <property type="entry name" value="WD40/YVTN_repeat-like_dom_sf"/>
</dbReference>
<dbReference type="PANTHER" id="PTHR15622:SF2">
    <property type="entry name" value="U4_U6 SMALL NUCLEAR RIBONUCLEOPROTEIN PRP4"/>
    <property type="match status" value="1"/>
</dbReference>
<dbReference type="Gene3D" id="2.130.10.10">
    <property type="entry name" value="YVTN repeat-like/Quinoprotein amine dehydrogenase"/>
    <property type="match status" value="2"/>
</dbReference>
<dbReference type="Pfam" id="PF00400">
    <property type="entry name" value="WD40"/>
    <property type="match status" value="1"/>
</dbReference>
<protein>
    <submittedName>
        <fullName evidence="3">Uncharacterized protein</fullName>
    </submittedName>
</protein>
<evidence type="ECO:0000256" key="1">
    <source>
        <dbReference type="ARBA" id="ARBA00022786"/>
    </source>
</evidence>
<organism evidence="3 4">
    <name type="scientific">Reticulomyxa filosa</name>
    <dbReference type="NCBI Taxonomy" id="46433"/>
    <lineage>
        <taxon>Eukaryota</taxon>
        <taxon>Sar</taxon>
        <taxon>Rhizaria</taxon>
        <taxon>Retaria</taxon>
        <taxon>Foraminifera</taxon>
        <taxon>Monothalamids</taxon>
        <taxon>Reticulomyxidae</taxon>
        <taxon>Reticulomyxa</taxon>
    </lineage>
</organism>
<name>X6MAM0_RETFI</name>
<proteinExistence type="predicted"/>
<feature type="region of interest" description="Disordered" evidence="2">
    <location>
        <begin position="146"/>
        <end position="170"/>
    </location>
</feature>
<evidence type="ECO:0000313" key="3">
    <source>
        <dbReference type="EMBL" id="ETO10711.1"/>
    </source>
</evidence>
<feature type="compositionally biased region" description="Low complexity" evidence="2">
    <location>
        <begin position="146"/>
        <end position="155"/>
    </location>
</feature>
<dbReference type="EMBL" id="ASPP01023214">
    <property type="protein sequence ID" value="ETO10711.1"/>
    <property type="molecule type" value="Genomic_DNA"/>
</dbReference>
<dbReference type="SMART" id="SM00320">
    <property type="entry name" value="WD40"/>
    <property type="match status" value="5"/>
</dbReference>
<dbReference type="Proteomes" id="UP000023152">
    <property type="component" value="Unassembled WGS sequence"/>
</dbReference>
<comment type="caution">
    <text evidence="3">The sequence shown here is derived from an EMBL/GenBank/DDBJ whole genome shotgun (WGS) entry which is preliminary data.</text>
</comment>
<dbReference type="InterPro" id="IPR001680">
    <property type="entry name" value="WD40_rpt"/>
</dbReference>
<evidence type="ECO:0000313" key="4">
    <source>
        <dbReference type="Proteomes" id="UP000023152"/>
    </source>
</evidence>
<reference evidence="3 4" key="1">
    <citation type="journal article" date="2013" name="Curr. Biol.">
        <title>The Genome of the Foraminiferan Reticulomyxa filosa.</title>
        <authorList>
            <person name="Glockner G."/>
            <person name="Hulsmann N."/>
            <person name="Schleicher M."/>
            <person name="Noegel A.A."/>
            <person name="Eichinger L."/>
            <person name="Gallinger C."/>
            <person name="Pawlowski J."/>
            <person name="Sierra R."/>
            <person name="Euteneuer U."/>
            <person name="Pillet L."/>
            <person name="Moustafa A."/>
            <person name="Platzer M."/>
            <person name="Groth M."/>
            <person name="Szafranski K."/>
            <person name="Schliwa M."/>
        </authorList>
    </citation>
    <scope>NUCLEOTIDE SEQUENCE [LARGE SCALE GENOMIC DNA]</scope>
</reference>
<keyword evidence="4" id="KW-1185">Reference proteome</keyword>
<dbReference type="InterPro" id="IPR036322">
    <property type="entry name" value="WD40_repeat_dom_sf"/>
</dbReference>
<dbReference type="GO" id="GO:0000209">
    <property type="term" value="P:protein polyubiquitination"/>
    <property type="evidence" value="ECO:0007669"/>
    <property type="project" value="TreeGrafter"/>
</dbReference>
<evidence type="ECO:0000256" key="2">
    <source>
        <dbReference type="SAM" id="MobiDB-lite"/>
    </source>
</evidence>
<dbReference type="SUPFAM" id="SSF50978">
    <property type="entry name" value="WD40 repeat-like"/>
    <property type="match status" value="1"/>
</dbReference>
<dbReference type="InterPro" id="IPR051983">
    <property type="entry name" value="WSB_SOCS-box_domain"/>
</dbReference>
<sequence>MKTIDDCAIRLTSWILLYDNDVGFKMELLSRSKFLFWEQEKKLDHIIFWNSGDNSSTILQMTSWRVSNFGSFNESKHDNQRRLDYLKYDSQENGLNENGRRHHPFEFKSASTVNANQRYQQRTRNRNRPVYQKAFDTYQHVSNFHNNKKWSNNNFKQHDRNRNGNNFNQEQRRDYQRNTLHINTYKYKRNNQCNNYHSDKYRRDENIFCRQNDMQCDQNIIDCDQEPLYSVNQINKQTTQEVDLILQNWVQLSIIRQGWINEFNKIIAKYAKGFKLFKVFPKDPSVLIKKAQFSTDNHKIFVLTRDSIVEIWDIASGKKIQIFKMRNILKDCKELSPDGNIIALYSDGAIRLSDVKSGQELRRFRGHFHGVEIAQFSPDNKYIVTASIDRICLCDVNSGENIDTIVVFSHNLLSAQFSSDGQMILFTLRNKLYLWDIQSGQTKELHEYIYNIQCAALSPDGRYIVFSLYDRDIISNEAQIWDIELGKREKMFENYLSVADFKFFPSGQTIAFLFSGRIIEMWDVKLRQKIQRAEIFDSSYFFNKINISSDVVKGELQYGDNNTNKMFLKMQNCIFDCQKKFLKILLSLNFFKEYNNRYKKGKRTVLLINKCTLKKKSQLLVLDNDHETFYVITETHMNQDKKKQRMNKNLKNSVCLHATMTTIKPREEIKNINFEFLCVLAFFCFSDTDFFYEEIIYKLYSL</sequence>